<accession>A0A2L2SSS8</accession>
<evidence type="ECO:0000313" key="2">
    <source>
        <dbReference type="Proteomes" id="UP000245910"/>
    </source>
</evidence>
<keyword evidence="2" id="KW-1185">Reference proteome</keyword>
<name>A0A2L2SSS8_9HYPO</name>
<sequence>MHIDHVSVFLTSPTTAIDYPAFIASIIYRFTTNILLHNPASSWAHNERLKSKIAPPMAPKDNRARKRLRDVQCRPSMLKKPICELASSEQVVAQAYLLL</sequence>
<proteinExistence type="predicted"/>
<dbReference type="AlphaFoldDB" id="A0A2L2SSS8"/>
<organism evidence="1 2">
    <name type="scientific">Fusarium venenatum</name>
    <dbReference type="NCBI Taxonomy" id="56646"/>
    <lineage>
        <taxon>Eukaryota</taxon>
        <taxon>Fungi</taxon>
        <taxon>Dikarya</taxon>
        <taxon>Ascomycota</taxon>
        <taxon>Pezizomycotina</taxon>
        <taxon>Sordariomycetes</taxon>
        <taxon>Hypocreomycetidae</taxon>
        <taxon>Hypocreales</taxon>
        <taxon>Nectriaceae</taxon>
        <taxon>Fusarium</taxon>
    </lineage>
</organism>
<dbReference type="EMBL" id="LN649232">
    <property type="protein sequence ID" value="CEI40271.1"/>
    <property type="molecule type" value="Genomic_DNA"/>
</dbReference>
<protein>
    <submittedName>
        <fullName evidence="1">Uncharacterized protein</fullName>
    </submittedName>
</protein>
<evidence type="ECO:0000313" key="1">
    <source>
        <dbReference type="EMBL" id="CEI40271.1"/>
    </source>
</evidence>
<reference evidence="2" key="1">
    <citation type="submission" date="2014-10" db="EMBL/GenBank/DDBJ databases">
        <authorList>
            <person name="King R."/>
        </authorList>
    </citation>
    <scope>NUCLEOTIDE SEQUENCE [LARGE SCALE GENOMIC DNA]</scope>
    <source>
        <strain evidence="2">A3/5</strain>
    </source>
</reference>
<dbReference type="Proteomes" id="UP000245910">
    <property type="component" value="Chromosome IIII"/>
</dbReference>